<feature type="signal peptide" evidence="3">
    <location>
        <begin position="1"/>
        <end position="23"/>
    </location>
</feature>
<dbReference type="Pfam" id="PF01497">
    <property type="entry name" value="Peripla_BP_2"/>
    <property type="match status" value="1"/>
</dbReference>
<feature type="chain" id="PRO_5014813048" evidence="3">
    <location>
        <begin position="24"/>
        <end position="309"/>
    </location>
</feature>
<dbReference type="PROSITE" id="PS50983">
    <property type="entry name" value="FE_B12_PBP"/>
    <property type="match status" value="1"/>
</dbReference>
<dbReference type="AlphaFoldDB" id="A0A2N0ZGD4"/>
<dbReference type="PANTHER" id="PTHR30535">
    <property type="entry name" value="VITAMIN B12-BINDING PROTEIN"/>
    <property type="match status" value="1"/>
</dbReference>
<dbReference type="PANTHER" id="PTHR30535:SF34">
    <property type="entry name" value="MOLYBDATE-BINDING PROTEIN MOLA"/>
    <property type="match status" value="1"/>
</dbReference>
<evidence type="ECO:0000256" key="3">
    <source>
        <dbReference type="SAM" id="SignalP"/>
    </source>
</evidence>
<name>A0A2N0ZGD4_9BACI</name>
<evidence type="ECO:0000313" key="6">
    <source>
        <dbReference type="Proteomes" id="UP000233343"/>
    </source>
</evidence>
<dbReference type="PROSITE" id="PS51257">
    <property type="entry name" value="PROKAR_LIPOPROTEIN"/>
    <property type="match status" value="1"/>
</dbReference>
<reference evidence="5 6" key="1">
    <citation type="journal article" date="2010" name="Int. J. Syst. Evol. Microbiol.">
        <title>Bacillus horneckiae sp. nov., isolated from a spacecraft-assembly clean room.</title>
        <authorList>
            <person name="Vaishampayan P."/>
            <person name="Probst A."/>
            <person name="Krishnamurthi S."/>
            <person name="Ghosh S."/>
            <person name="Osman S."/>
            <person name="McDowall A."/>
            <person name="Ruckmani A."/>
            <person name="Mayilraj S."/>
            <person name="Venkateswaran K."/>
        </authorList>
    </citation>
    <scope>NUCLEOTIDE SEQUENCE [LARGE SCALE GENOMIC DNA]</scope>
    <source>
        <strain evidence="6">1PO1SC</strain>
    </source>
</reference>
<gene>
    <name evidence="5" type="ORF">CWS20_12565</name>
</gene>
<dbReference type="InterPro" id="IPR002491">
    <property type="entry name" value="ABC_transptr_periplasmic_BD"/>
</dbReference>
<evidence type="ECO:0000256" key="1">
    <source>
        <dbReference type="ARBA" id="ARBA00008814"/>
    </source>
</evidence>
<dbReference type="EMBL" id="PISD01000027">
    <property type="protein sequence ID" value="PKG28572.1"/>
    <property type="molecule type" value="Genomic_DNA"/>
</dbReference>
<dbReference type="SUPFAM" id="SSF53807">
    <property type="entry name" value="Helical backbone' metal receptor"/>
    <property type="match status" value="1"/>
</dbReference>
<comment type="caution">
    <text evidence="5">The sequence shown here is derived from an EMBL/GenBank/DDBJ whole genome shotgun (WGS) entry which is preliminary data.</text>
</comment>
<protein>
    <submittedName>
        <fullName evidence="5">ABC transporter substrate-binding protein</fullName>
    </submittedName>
</protein>
<accession>A0A2N0ZGD4</accession>
<dbReference type="Gene3D" id="3.40.50.1980">
    <property type="entry name" value="Nitrogenase molybdenum iron protein domain"/>
    <property type="match status" value="2"/>
</dbReference>
<dbReference type="RefSeq" id="WP_066195353.1">
    <property type="nucleotide sequence ID" value="NZ_JAFDQP010000008.1"/>
</dbReference>
<keyword evidence="2 3" id="KW-0732">Signal</keyword>
<dbReference type="GO" id="GO:0071281">
    <property type="term" value="P:cellular response to iron ion"/>
    <property type="evidence" value="ECO:0007669"/>
    <property type="project" value="TreeGrafter"/>
</dbReference>
<evidence type="ECO:0000256" key="2">
    <source>
        <dbReference type="ARBA" id="ARBA00022729"/>
    </source>
</evidence>
<proteinExistence type="inferred from homology"/>
<dbReference type="Proteomes" id="UP000233343">
    <property type="component" value="Unassembled WGS sequence"/>
</dbReference>
<comment type="similarity">
    <text evidence="1">Belongs to the bacterial solute-binding protein 8 family.</text>
</comment>
<dbReference type="NCBIfam" id="NF038402">
    <property type="entry name" value="TroA_like"/>
    <property type="match status" value="1"/>
</dbReference>
<dbReference type="InterPro" id="IPR050902">
    <property type="entry name" value="ABC_Transporter_SBP"/>
</dbReference>
<keyword evidence="6" id="KW-1185">Reference proteome</keyword>
<feature type="domain" description="Fe/B12 periplasmic-binding" evidence="4">
    <location>
        <begin position="54"/>
        <end position="309"/>
    </location>
</feature>
<evidence type="ECO:0000313" key="5">
    <source>
        <dbReference type="EMBL" id="PKG28572.1"/>
    </source>
</evidence>
<evidence type="ECO:0000259" key="4">
    <source>
        <dbReference type="PROSITE" id="PS50983"/>
    </source>
</evidence>
<sequence length="309" mass="33411">MIKTKAAMIFLCFIMMAGCGMQASSESAEPDSTNAHTIKDFADRSISFSNPPENIVALGNGDVDIIYALGEEVVGRPTASSLIKEAEQAAQVGSTHEINLERIAVLKPDVILAHRTMNEKDIPSLESLGAKVVLTEANSMADIKKQITLYGDMLHKENEAKNVINQLENSLGSVEKPEHKPRVLLVYGAPGTYMAALPNSLSGDILEHAGGENIAKDYPALEAFPQYAQINTERVVEANPDYVLLMTHGNEEEVKKGFMKEMEQNAAWNSIEAVKEGNIEVLPADLFGTNPGTKAAEAVAYLAGKLKVE</sequence>
<organism evidence="5 6">
    <name type="scientific">Cytobacillus horneckiae</name>
    <dbReference type="NCBI Taxonomy" id="549687"/>
    <lineage>
        <taxon>Bacteria</taxon>
        <taxon>Bacillati</taxon>
        <taxon>Bacillota</taxon>
        <taxon>Bacilli</taxon>
        <taxon>Bacillales</taxon>
        <taxon>Bacillaceae</taxon>
        <taxon>Cytobacillus</taxon>
    </lineage>
</organism>
<dbReference type="InterPro" id="IPR054828">
    <property type="entry name" value="Vit_B12_bind_prot"/>
</dbReference>